<feature type="transmembrane region" description="Helical" evidence="8">
    <location>
        <begin position="150"/>
        <end position="172"/>
    </location>
</feature>
<feature type="transmembrane region" description="Helical" evidence="8">
    <location>
        <begin position="178"/>
        <end position="195"/>
    </location>
</feature>
<dbReference type="EMBL" id="FPBT01000005">
    <property type="protein sequence ID" value="SFU44419.1"/>
    <property type="molecule type" value="Genomic_DNA"/>
</dbReference>
<feature type="transmembrane region" description="Helical" evidence="8">
    <location>
        <begin position="325"/>
        <end position="346"/>
    </location>
</feature>
<keyword evidence="5 8" id="KW-1133">Transmembrane helix</keyword>
<keyword evidence="6 8" id="KW-0472">Membrane</keyword>
<keyword evidence="4 8" id="KW-0812">Transmembrane</keyword>
<sequence>MTNENPSIPPKKPAKAPSAPPARNDKGIYDARVLGKPRMAILGLQHMFAMFGATIMVPLLTGLNVSTTLLFAGLGTLLFHIVTKGKVPAFLGSSFAFLGGYAAVAPMLKHGVPNTEMLPYACGGVFCAGLVYVVLAAFMRAFGPQRVMRYFPPIVTGPIIICIGLSLAPSAISNCRTNWLIALVALLTVIGFNIWGKGMMKIIPIILGVIASYAVAIATGAVDLSAISQQKLVALPPITLMKFDLSAIITIVPLALATMMEHIGDISAIGATTGRNYIADPGLHRTLLGDGLATCLAAAFGGPANTTYGENTGVLALTRIYDPKVIELAAVFAVILSFVPKVGFVIQSIPAATIGGISLLLYGMISAVGVRNIVENRVDFSRTRNTIIAALILVTGLGFTFSTPAGLTFKVAGFSITLSGLAIAALTGIIANAILPGNEYVFHDGKDSEKDQYQTYKL</sequence>
<dbReference type="STRING" id="155865.SAMN05216515_10634"/>
<accession>A0A1I7G7H8</accession>
<dbReference type="Proteomes" id="UP000198817">
    <property type="component" value="Unassembled WGS sequence"/>
</dbReference>
<evidence type="ECO:0000256" key="3">
    <source>
        <dbReference type="ARBA" id="ARBA00022448"/>
    </source>
</evidence>
<feature type="transmembrane region" description="Helical" evidence="8">
    <location>
        <begin position="386"/>
        <end position="405"/>
    </location>
</feature>
<evidence type="ECO:0000256" key="1">
    <source>
        <dbReference type="ARBA" id="ARBA00004141"/>
    </source>
</evidence>
<proteinExistence type="inferred from homology"/>
<dbReference type="InterPro" id="IPR006043">
    <property type="entry name" value="NCS2"/>
</dbReference>
<keyword evidence="10" id="KW-1185">Reference proteome</keyword>
<evidence type="ECO:0000256" key="5">
    <source>
        <dbReference type="ARBA" id="ARBA00022989"/>
    </source>
</evidence>
<dbReference type="InterPro" id="IPR006042">
    <property type="entry name" value="Xan_ur_permease"/>
</dbReference>
<evidence type="ECO:0000256" key="7">
    <source>
        <dbReference type="SAM" id="MobiDB-lite"/>
    </source>
</evidence>
<evidence type="ECO:0000313" key="10">
    <source>
        <dbReference type="Proteomes" id="UP000198817"/>
    </source>
</evidence>
<dbReference type="PANTHER" id="PTHR42810:SF2">
    <property type="entry name" value="PURINE PERMEASE C1399.01C-RELATED"/>
    <property type="match status" value="1"/>
</dbReference>
<comment type="similarity">
    <text evidence="2">Belongs to the nucleobase:cation symporter-2 (NCS2) (TC 2.A.40) family.</text>
</comment>
<dbReference type="GO" id="GO:0005886">
    <property type="term" value="C:plasma membrane"/>
    <property type="evidence" value="ECO:0007669"/>
    <property type="project" value="UniProtKB-ARBA"/>
</dbReference>
<name>A0A1I7G7H8_9FIRM</name>
<comment type="subcellular location">
    <subcellularLocation>
        <location evidence="1">Membrane</location>
        <topology evidence="1">Multi-pass membrane protein</topology>
    </subcellularLocation>
</comment>
<gene>
    <name evidence="9" type="ORF">SAMN05216508_10533</name>
</gene>
<feature type="region of interest" description="Disordered" evidence="7">
    <location>
        <begin position="1"/>
        <end position="24"/>
    </location>
</feature>
<keyword evidence="3" id="KW-0813">Transport</keyword>
<evidence type="ECO:0000256" key="2">
    <source>
        <dbReference type="ARBA" id="ARBA00008821"/>
    </source>
</evidence>
<reference evidence="9 10" key="1">
    <citation type="submission" date="2016-10" db="EMBL/GenBank/DDBJ databases">
        <authorList>
            <person name="de Groot N.N."/>
        </authorList>
    </citation>
    <scope>NUCLEOTIDE SEQUENCE [LARGE SCALE GENOMIC DNA]</scope>
    <source>
        <strain evidence="9 10">KHGC13</strain>
    </source>
</reference>
<dbReference type="AlphaFoldDB" id="A0A1I7G7H8"/>
<feature type="transmembrane region" description="Helical" evidence="8">
    <location>
        <begin position="352"/>
        <end position="374"/>
    </location>
</feature>
<dbReference type="NCBIfam" id="TIGR00801">
    <property type="entry name" value="ncs2"/>
    <property type="match status" value="1"/>
</dbReference>
<evidence type="ECO:0000313" key="9">
    <source>
        <dbReference type="EMBL" id="SFU44419.1"/>
    </source>
</evidence>
<feature type="transmembrane region" description="Helical" evidence="8">
    <location>
        <begin position="89"/>
        <end position="105"/>
    </location>
</feature>
<dbReference type="PANTHER" id="PTHR42810">
    <property type="entry name" value="PURINE PERMEASE C1399.01C-RELATED"/>
    <property type="match status" value="1"/>
</dbReference>
<feature type="transmembrane region" description="Helical" evidence="8">
    <location>
        <begin position="234"/>
        <end position="257"/>
    </location>
</feature>
<dbReference type="OrthoDB" id="9779092at2"/>
<feature type="transmembrane region" description="Helical" evidence="8">
    <location>
        <begin position="63"/>
        <end position="82"/>
    </location>
</feature>
<feature type="transmembrane region" description="Helical" evidence="8">
    <location>
        <begin position="202"/>
        <end position="222"/>
    </location>
</feature>
<organism evidence="9 10">
    <name type="scientific">Eubacterium pyruvativorans</name>
    <dbReference type="NCBI Taxonomy" id="155865"/>
    <lineage>
        <taxon>Bacteria</taxon>
        <taxon>Bacillati</taxon>
        <taxon>Bacillota</taxon>
        <taxon>Clostridia</taxon>
        <taxon>Eubacteriales</taxon>
        <taxon>Eubacteriaceae</taxon>
        <taxon>Eubacterium</taxon>
    </lineage>
</organism>
<feature type="transmembrane region" description="Helical" evidence="8">
    <location>
        <begin position="411"/>
        <end position="435"/>
    </location>
</feature>
<evidence type="ECO:0000256" key="4">
    <source>
        <dbReference type="ARBA" id="ARBA00022692"/>
    </source>
</evidence>
<dbReference type="Pfam" id="PF00860">
    <property type="entry name" value="Xan_ur_permease"/>
    <property type="match status" value="1"/>
</dbReference>
<feature type="transmembrane region" description="Helical" evidence="8">
    <location>
        <begin position="117"/>
        <end position="138"/>
    </location>
</feature>
<evidence type="ECO:0000256" key="6">
    <source>
        <dbReference type="ARBA" id="ARBA00023136"/>
    </source>
</evidence>
<dbReference type="GO" id="GO:0042907">
    <property type="term" value="F:xanthine transmembrane transporter activity"/>
    <property type="evidence" value="ECO:0007669"/>
    <property type="project" value="TreeGrafter"/>
</dbReference>
<protein>
    <submittedName>
        <fullName evidence="9">Uracil permease</fullName>
    </submittedName>
</protein>
<evidence type="ECO:0000256" key="8">
    <source>
        <dbReference type="SAM" id="Phobius"/>
    </source>
</evidence>